<comment type="catalytic activity">
    <reaction evidence="14">
        <text>adenosine(37) in tRNA + 2 reduced [2Fe-2S]-[ferredoxin] + 2 S-adenosyl-L-methionine = 2-methyladenosine(37) in tRNA + 5'-deoxyadenosine + L-methionine + 2 oxidized [2Fe-2S]-[ferredoxin] + S-adenosyl-L-homocysteine</text>
        <dbReference type="Rhea" id="RHEA:43332"/>
        <dbReference type="Rhea" id="RHEA-COMP:10000"/>
        <dbReference type="Rhea" id="RHEA-COMP:10001"/>
        <dbReference type="Rhea" id="RHEA-COMP:10162"/>
        <dbReference type="Rhea" id="RHEA-COMP:10485"/>
        <dbReference type="ChEBI" id="CHEBI:17319"/>
        <dbReference type="ChEBI" id="CHEBI:33737"/>
        <dbReference type="ChEBI" id="CHEBI:33738"/>
        <dbReference type="ChEBI" id="CHEBI:57844"/>
        <dbReference type="ChEBI" id="CHEBI:57856"/>
        <dbReference type="ChEBI" id="CHEBI:59789"/>
        <dbReference type="ChEBI" id="CHEBI:74411"/>
        <dbReference type="ChEBI" id="CHEBI:74497"/>
        <dbReference type="EC" id="2.1.1.192"/>
    </reaction>
</comment>
<keyword evidence="13 14" id="KW-1015">Disulfide bond</keyword>
<dbReference type="EMBL" id="LN879502">
    <property type="protein sequence ID" value="CUI17098.1"/>
    <property type="molecule type" value="Genomic_DNA"/>
</dbReference>
<keyword evidence="5 14" id="KW-0698">rRNA processing</keyword>
<dbReference type="InterPro" id="IPR007197">
    <property type="entry name" value="rSAM"/>
</dbReference>
<dbReference type="CDD" id="cd01335">
    <property type="entry name" value="Radical_SAM"/>
    <property type="match status" value="1"/>
</dbReference>
<keyword evidence="6 14" id="KW-0489">Methyltransferase</keyword>
<dbReference type="Pfam" id="PF21016">
    <property type="entry name" value="RlmN_N"/>
    <property type="match status" value="1"/>
</dbReference>
<comment type="cofactor">
    <cofactor evidence="14">
        <name>[4Fe-4S] cluster</name>
        <dbReference type="ChEBI" id="CHEBI:49883"/>
    </cofactor>
    <text evidence="14">Binds 1 [4Fe-4S] cluster. The cluster is coordinated with 3 cysteines and an exchangeable S-adenosyl-L-methionine.</text>
</comment>
<dbReference type="SMART" id="SM00729">
    <property type="entry name" value="Elp3"/>
    <property type="match status" value="1"/>
</dbReference>
<dbReference type="InterPro" id="IPR058240">
    <property type="entry name" value="rSAM_sf"/>
</dbReference>
<keyword evidence="9 14" id="KW-0819">tRNA processing</keyword>
<name>A0A0U5JE54_9BACT</name>
<evidence type="ECO:0000256" key="4">
    <source>
        <dbReference type="ARBA" id="ARBA00022490"/>
    </source>
</evidence>
<evidence type="ECO:0000256" key="2">
    <source>
        <dbReference type="ARBA" id="ARBA00007544"/>
    </source>
</evidence>
<dbReference type="InterPro" id="IPR040072">
    <property type="entry name" value="Methyltransferase_A"/>
</dbReference>
<evidence type="ECO:0000313" key="16">
    <source>
        <dbReference type="EMBL" id="CUI17098.1"/>
    </source>
</evidence>
<dbReference type="FunCoup" id="A0A0U5JE54">
    <property type="interactions" value="416"/>
</dbReference>
<dbReference type="GO" id="GO:0070475">
    <property type="term" value="P:rRNA base methylation"/>
    <property type="evidence" value="ECO:0007669"/>
    <property type="project" value="UniProtKB-UniRule"/>
</dbReference>
<accession>A0A0U5JE54</accession>
<dbReference type="InterPro" id="IPR013785">
    <property type="entry name" value="Aldolase_TIM"/>
</dbReference>
<evidence type="ECO:0000256" key="6">
    <source>
        <dbReference type="ARBA" id="ARBA00022603"/>
    </source>
</evidence>
<keyword evidence="8 14" id="KW-0949">S-adenosyl-L-methionine</keyword>
<dbReference type="InterPro" id="IPR006638">
    <property type="entry name" value="Elp3/MiaA/NifB-like_rSAM"/>
</dbReference>
<gene>
    <name evidence="16" type="primary">rlmn3</name>
    <name evidence="14" type="synonym">rlmN</name>
    <name evidence="16" type="ORF">PNK_1488</name>
</gene>
<dbReference type="PROSITE" id="PS51918">
    <property type="entry name" value="RADICAL_SAM"/>
    <property type="match status" value="1"/>
</dbReference>
<keyword evidence="4 14" id="KW-0963">Cytoplasm</keyword>
<comment type="caution">
    <text evidence="14">Lacks conserved residue(s) required for the propagation of feature annotation.</text>
</comment>
<dbReference type="SFLD" id="SFLDG01062">
    <property type="entry name" value="methyltransferase_(Class_A)"/>
    <property type="match status" value="1"/>
</dbReference>
<dbReference type="GO" id="GO:0046872">
    <property type="term" value="F:metal ion binding"/>
    <property type="evidence" value="ECO:0007669"/>
    <property type="project" value="UniProtKB-KW"/>
</dbReference>
<dbReference type="PANTHER" id="PTHR30544:SF5">
    <property type="entry name" value="RADICAL SAM CORE DOMAIN-CONTAINING PROTEIN"/>
    <property type="match status" value="1"/>
</dbReference>
<dbReference type="PANTHER" id="PTHR30544">
    <property type="entry name" value="23S RRNA METHYLTRANSFERASE"/>
    <property type="match status" value="1"/>
</dbReference>
<dbReference type="InterPro" id="IPR027492">
    <property type="entry name" value="RNA_MTrfase_RlmN"/>
</dbReference>
<dbReference type="PIRSF" id="PIRSF006004">
    <property type="entry name" value="CHP00048"/>
    <property type="match status" value="1"/>
</dbReference>
<comment type="function">
    <text evidence="14">Specifically methylates position 2 of adenine 2503 in 23S rRNA and position 2 of adenine 37 in tRNAs.</text>
</comment>
<feature type="binding site" evidence="14">
    <location>
        <position position="192"/>
    </location>
    <ligand>
        <name>S-adenosyl-L-methionine</name>
        <dbReference type="ChEBI" id="CHEBI:59789"/>
    </ligand>
</feature>
<keyword evidence="7 14" id="KW-0808">Transferase</keyword>
<feature type="binding site" evidence="14">
    <location>
        <begin position="215"/>
        <end position="217"/>
    </location>
    <ligand>
        <name>S-adenosyl-L-methionine</name>
        <dbReference type="ChEBI" id="CHEBI:59789"/>
    </ligand>
</feature>
<feature type="domain" description="Radical SAM core" evidence="15">
    <location>
        <begin position="96"/>
        <end position="328"/>
    </location>
</feature>
<reference evidence="17" key="1">
    <citation type="submission" date="2015-09" db="EMBL/GenBank/DDBJ databases">
        <authorList>
            <person name="Bertelli C."/>
        </authorList>
    </citation>
    <scope>NUCLEOTIDE SEQUENCE [LARGE SCALE GENOMIC DNA]</scope>
    <source>
        <strain evidence="17">KNic</strain>
    </source>
</reference>
<evidence type="ECO:0000256" key="5">
    <source>
        <dbReference type="ARBA" id="ARBA00022552"/>
    </source>
</evidence>
<dbReference type="Gene3D" id="1.10.150.530">
    <property type="match status" value="1"/>
</dbReference>
<dbReference type="GO" id="GO:0005737">
    <property type="term" value="C:cytoplasm"/>
    <property type="evidence" value="ECO:0007669"/>
    <property type="project" value="UniProtKB-SubCell"/>
</dbReference>
<evidence type="ECO:0000256" key="14">
    <source>
        <dbReference type="HAMAP-Rule" id="MF_01849"/>
    </source>
</evidence>
<evidence type="ECO:0000256" key="9">
    <source>
        <dbReference type="ARBA" id="ARBA00022694"/>
    </source>
</evidence>
<evidence type="ECO:0000256" key="1">
    <source>
        <dbReference type="ARBA" id="ARBA00004496"/>
    </source>
</evidence>
<sequence>MDYADLDHQGWAQWLKAQGEKEFHAKQILDWIYQKGVLSWDEMSNLSRDLREKLAKHIRLPVLELVRFTESCDQETVKFLWRLRDGSLVESVLILSGPRRTVCVSSQVGCPARCAFCASGQQGFFRNLRPTEIVEQILQINKWLASKGEKVSHVVYMGMGEPLKNYESVVASIRILSHPDFCNISQRRITVSTVGVVEGIKRLSLEGLKVNLVLSLHAPNQHIRKKIIPYARKYPLEDILAAMDEYAQKTKRDITFEYTLLAGINDHPDHAHELAHLLKGKQCTVNLIPYNPVPGLRLKRPEKKVIKQFRSVLFGSHIVNTCRYTKGDDIGAACGQLALQEKQAKSGLPMLAENE</sequence>
<evidence type="ECO:0000259" key="15">
    <source>
        <dbReference type="PROSITE" id="PS51918"/>
    </source>
</evidence>
<proteinExistence type="inferred from homology"/>
<feature type="binding site" evidence="14">
    <location>
        <begin position="160"/>
        <end position="161"/>
    </location>
    <ligand>
        <name>S-adenosyl-L-methionine</name>
        <dbReference type="ChEBI" id="CHEBI:59789"/>
    </ligand>
</feature>
<dbReference type="KEGG" id="pnl:PNK_1488"/>
<dbReference type="SFLD" id="SFLDF00275">
    <property type="entry name" value="adenosine_C2_methyltransferase"/>
    <property type="match status" value="1"/>
</dbReference>
<evidence type="ECO:0000313" key="17">
    <source>
        <dbReference type="Proteomes" id="UP000069902"/>
    </source>
</evidence>
<comment type="catalytic activity">
    <reaction evidence="14">
        <text>adenosine(2503) in 23S rRNA + 2 reduced [2Fe-2S]-[ferredoxin] + 2 S-adenosyl-L-methionine = 2-methyladenosine(2503) in 23S rRNA + 5'-deoxyadenosine + L-methionine + 2 oxidized [2Fe-2S]-[ferredoxin] + S-adenosyl-L-homocysteine</text>
        <dbReference type="Rhea" id="RHEA:42916"/>
        <dbReference type="Rhea" id="RHEA-COMP:10000"/>
        <dbReference type="Rhea" id="RHEA-COMP:10001"/>
        <dbReference type="Rhea" id="RHEA-COMP:10152"/>
        <dbReference type="Rhea" id="RHEA-COMP:10282"/>
        <dbReference type="ChEBI" id="CHEBI:17319"/>
        <dbReference type="ChEBI" id="CHEBI:33737"/>
        <dbReference type="ChEBI" id="CHEBI:33738"/>
        <dbReference type="ChEBI" id="CHEBI:57844"/>
        <dbReference type="ChEBI" id="CHEBI:57856"/>
        <dbReference type="ChEBI" id="CHEBI:59789"/>
        <dbReference type="ChEBI" id="CHEBI:74411"/>
        <dbReference type="ChEBI" id="CHEBI:74497"/>
        <dbReference type="EC" id="2.1.1.192"/>
    </reaction>
</comment>
<comment type="subcellular location">
    <subcellularLocation>
        <location evidence="1 14">Cytoplasm</location>
    </subcellularLocation>
</comment>
<dbReference type="RefSeq" id="WP_059061247.1">
    <property type="nucleotide sequence ID" value="NZ_LN879502.1"/>
</dbReference>
<dbReference type="STRING" id="389348.PNK_1488"/>
<evidence type="ECO:0000256" key="13">
    <source>
        <dbReference type="ARBA" id="ARBA00023157"/>
    </source>
</evidence>
<evidence type="ECO:0000256" key="11">
    <source>
        <dbReference type="ARBA" id="ARBA00023004"/>
    </source>
</evidence>
<dbReference type="EC" id="2.1.1.192" evidence="14"/>
<evidence type="ECO:0000256" key="10">
    <source>
        <dbReference type="ARBA" id="ARBA00022723"/>
    </source>
</evidence>
<evidence type="ECO:0000256" key="3">
    <source>
        <dbReference type="ARBA" id="ARBA00022485"/>
    </source>
</evidence>
<dbReference type="GO" id="GO:0030488">
    <property type="term" value="P:tRNA methylation"/>
    <property type="evidence" value="ECO:0007669"/>
    <property type="project" value="UniProtKB-UniRule"/>
</dbReference>
<dbReference type="GO" id="GO:0002935">
    <property type="term" value="F:tRNA (adenine(37)-C2)-methyltransferase activity"/>
    <property type="evidence" value="ECO:0007669"/>
    <property type="project" value="UniProtKB-UniRule"/>
</dbReference>
<dbReference type="HAMAP" id="MF_01849">
    <property type="entry name" value="RNA_methyltr_RlmN"/>
    <property type="match status" value="1"/>
</dbReference>
<dbReference type="GO" id="GO:0000049">
    <property type="term" value="F:tRNA binding"/>
    <property type="evidence" value="ECO:0007669"/>
    <property type="project" value="UniProtKB-UniRule"/>
</dbReference>
<keyword evidence="11 14" id="KW-0408">Iron</keyword>
<feature type="binding site" evidence="14">
    <location>
        <position position="117"/>
    </location>
    <ligand>
        <name>[4Fe-4S] cluster</name>
        <dbReference type="ChEBI" id="CHEBI:49883"/>
        <note>4Fe-4S-S-AdoMet</note>
    </ligand>
</feature>
<dbReference type="InterPro" id="IPR004383">
    <property type="entry name" value="rRNA_lsu_MTrfase_RlmN/Cfr"/>
</dbReference>
<dbReference type="SUPFAM" id="SSF102114">
    <property type="entry name" value="Radical SAM enzymes"/>
    <property type="match status" value="1"/>
</dbReference>
<evidence type="ECO:0000256" key="12">
    <source>
        <dbReference type="ARBA" id="ARBA00023014"/>
    </source>
</evidence>
<evidence type="ECO:0000256" key="7">
    <source>
        <dbReference type="ARBA" id="ARBA00022679"/>
    </source>
</evidence>
<dbReference type="NCBIfam" id="TIGR00048">
    <property type="entry name" value="rRNA_mod_RlmN"/>
    <property type="match status" value="1"/>
</dbReference>
<keyword evidence="10 14" id="KW-0479">Metal-binding</keyword>
<dbReference type="SFLD" id="SFLDS00029">
    <property type="entry name" value="Radical_SAM"/>
    <property type="match status" value="1"/>
</dbReference>
<keyword evidence="17" id="KW-1185">Reference proteome</keyword>
<feature type="binding site" evidence="14">
    <location>
        <position position="291"/>
    </location>
    <ligand>
        <name>S-adenosyl-L-methionine</name>
        <dbReference type="ChEBI" id="CHEBI:59789"/>
    </ligand>
</feature>
<dbReference type="InParanoid" id="A0A0U5JE54"/>
<feature type="active site" description="Proton acceptor" evidence="14">
    <location>
        <position position="90"/>
    </location>
</feature>
<feature type="active site" description="S-methylcysteine intermediate" evidence="14">
    <location>
        <position position="334"/>
    </location>
</feature>
<dbReference type="PATRIC" id="fig|389348.3.peg.1667"/>
<dbReference type="FunFam" id="3.20.20.70:FF:000014">
    <property type="entry name" value="Probable dual-specificity RNA methyltransferase RlmN"/>
    <property type="match status" value="1"/>
</dbReference>
<protein>
    <recommendedName>
        <fullName evidence="14">Probable dual-specificity RNA methyltransferase RlmN</fullName>
        <ecNumber evidence="14">2.1.1.192</ecNumber>
    </recommendedName>
    <alternativeName>
        <fullName evidence="14">23S rRNA (adenine(2503)-C(2))-methyltransferase</fullName>
    </alternativeName>
    <alternativeName>
        <fullName evidence="14">23S rRNA m2A2503 methyltransferase</fullName>
    </alternativeName>
    <alternativeName>
        <fullName evidence="14">Ribosomal RNA large subunit methyltransferase N</fullName>
    </alternativeName>
    <alternativeName>
        <fullName evidence="14">tRNA (adenine(37)-C(2))-methyltransferase</fullName>
    </alternativeName>
    <alternativeName>
        <fullName evidence="14">tRNA m2A37 methyltransferase</fullName>
    </alternativeName>
</protein>
<dbReference type="AlphaFoldDB" id="A0A0U5JE54"/>
<keyword evidence="12 14" id="KW-0411">Iron-sulfur</keyword>
<dbReference type="Gene3D" id="3.20.20.70">
    <property type="entry name" value="Aldolase class I"/>
    <property type="match status" value="1"/>
</dbReference>
<keyword evidence="3 14" id="KW-0004">4Fe-4S</keyword>
<dbReference type="GO" id="GO:0019843">
    <property type="term" value="F:rRNA binding"/>
    <property type="evidence" value="ECO:0007669"/>
    <property type="project" value="UniProtKB-UniRule"/>
</dbReference>
<organism evidence="16 17">
    <name type="scientific">Candidatus Protochlamydia naegleriophila</name>
    <dbReference type="NCBI Taxonomy" id="389348"/>
    <lineage>
        <taxon>Bacteria</taxon>
        <taxon>Pseudomonadati</taxon>
        <taxon>Chlamydiota</taxon>
        <taxon>Chlamydiia</taxon>
        <taxon>Parachlamydiales</taxon>
        <taxon>Parachlamydiaceae</taxon>
        <taxon>Candidatus Protochlamydia</taxon>
    </lineage>
</organism>
<comment type="similarity">
    <text evidence="2 14">Belongs to the radical SAM superfamily. RlmN family.</text>
</comment>
<feature type="binding site" evidence="14">
    <location>
        <position position="114"/>
    </location>
    <ligand>
        <name>[4Fe-4S] cluster</name>
        <dbReference type="ChEBI" id="CHEBI:49883"/>
        <note>4Fe-4S-S-AdoMet</note>
    </ligand>
</feature>
<dbReference type="GO" id="GO:0070040">
    <property type="term" value="F:rRNA (adenine(2503)-C2-)-methyltransferase activity"/>
    <property type="evidence" value="ECO:0007669"/>
    <property type="project" value="UniProtKB-UniRule"/>
</dbReference>
<evidence type="ECO:0000256" key="8">
    <source>
        <dbReference type="ARBA" id="ARBA00022691"/>
    </source>
</evidence>
<feature type="binding site" evidence="14">
    <location>
        <position position="110"/>
    </location>
    <ligand>
        <name>[4Fe-4S] cluster</name>
        <dbReference type="ChEBI" id="CHEBI:49883"/>
        <note>4Fe-4S-S-AdoMet</note>
    </ligand>
</feature>
<dbReference type="InterPro" id="IPR048641">
    <property type="entry name" value="RlmN_N"/>
</dbReference>
<dbReference type="Pfam" id="PF04055">
    <property type="entry name" value="Radical_SAM"/>
    <property type="match status" value="1"/>
</dbReference>
<dbReference type="GO" id="GO:0051539">
    <property type="term" value="F:4 iron, 4 sulfur cluster binding"/>
    <property type="evidence" value="ECO:0007669"/>
    <property type="project" value="UniProtKB-UniRule"/>
</dbReference>
<dbReference type="Proteomes" id="UP000069902">
    <property type="component" value="Chromosome cPNK"/>
</dbReference>
<comment type="miscellaneous">
    <text evidence="14">Reaction proceeds by a ping-pong mechanism involving intermediate methylation of a conserved cysteine residue.</text>
</comment>